<evidence type="ECO:0000313" key="2">
    <source>
        <dbReference type="EMBL" id="CAB3774740.1"/>
    </source>
</evidence>
<keyword evidence="3" id="KW-1185">Reference proteome</keyword>
<proteinExistence type="predicted"/>
<accession>A0A6J5F775</accession>
<reference evidence="2 3" key="1">
    <citation type="submission" date="2020-04" db="EMBL/GenBank/DDBJ databases">
        <authorList>
            <person name="De Canck E."/>
        </authorList>
    </citation>
    <scope>NUCLEOTIDE SEQUENCE [LARGE SCALE GENOMIC DNA]</scope>
    <source>
        <strain evidence="2 3">LMG 29542</strain>
    </source>
</reference>
<evidence type="ECO:0000313" key="3">
    <source>
        <dbReference type="Proteomes" id="UP000494363"/>
    </source>
</evidence>
<organism evidence="2 3">
    <name type="scientific">Paraburkholderia humisilvae</name>
    <dbReference type="NCBI Taxonomy" id="627669"/>
    <lineage>
        <taxon>Bacteria</taxon>
        <taxon>Pseudomonadati</taxon>
        <taxon>Pseudomonadota</taxon>
        <taxon>Betaproteobacteria</taxon>
        <taxon>Burkholderiales</taxon>
        <taxon>Burkholderiaceae</taxon>
        <taxon>Paraburkholderia</taxon>
    </lineage>
</organism>
<dbReference type="EMBL" id="CADIKH010000160">
    <property type="protein sequence ID" value="CAB3774740.1"/>
    <property type="molecule type" value="Genomic_DNA"/>
</dbReference>
<dbReference type="AlphaFoldDB" id="A0A6J5F775"/>
<dbReference type="Proteomes" id="UP000494363">
    <property type="component" value="Unassembled WGS sequence"/>
</dbReference>
<feature type="region of interest" description="Disordered" evidence="1">
    <location>
        <begin position="13"/>
        <end position="38"/>
    </location>
</feature>
<gene>
    <name evidence="2" type="ORF">LMG29542_08118</name>
</gene>
<name>A0A6J5F775_9BURK</name>
<evidence type="ECO:0000256" key="1">
    <source>
        <dbReference type="SAM" id="MobiDB-lite"/>
    </source>
</evidence>
<sequence length="1270" mass="137818">MTRSITQALVGQYPASGSLSSDPAGTAMRPVNENKNIPDARIEALRRLARNGPGRPVASASPELERSIREAMEWYGALFPEAGGTRSAKGAGNPVVFTKARASPAARQVRSATGSPAEMPAANLTGAWLDLARAPSRIETPTSALLAVLNLHGVDITQREHIFTVLDTNVHITPAFLAGLIGAERLDEASALYANGAGVNSSRRTRIERHQDFAAALGKDRLQQRLFLPGNLGSDEHASGIYFDGNALVNAVGRSVDDLASNAAVMRLPGFAAQEQPVRRKMVVDWLDAHGQDTQYPFGTFEHSMASVLKTAVLSRGEAAPQPYASREALGAAFVALAQQWPSPDSTLIDPKILFGLHLVKTHGIELHGPASQRLDELKDCLNDLLTEAAGPPLFDSRAVALELLAQETGISRHDLALTGRRGKDQLNGILDEFLHYARRPEFGVLPLRLPVPGGQDDTPDEIWLYPAVMLREAEARFKAELPQHPWFAARARLALRREDVPVTADTVAEEISDLVAQYEAPPEQSPPDLRHWLDNMPVISNIIGFTEGIARGDIDEIISSVPLVSNVYNAIEGAATGDGKRTETALVTLIPFVGAGYIIADGVANNDTAEAVGGTIGLGLDFVTEGEGHLLTRGRVVGHSVLAEGKVASHTFSQHEMPAAVRLQAQHSLGALKDLGIDDRALMLTDKAGEHGSVGDPFALVAPREEAAPLSPQTQRLVERLAPVPEDKRPVAMRRSEGGTWQDPETLAHYAQIGAKLYRVAKDETASSDGYVVWNPVDASGNARERTIRLEHREGQWQQARNAPGLKGGAPEPQRLPQLSVEEVDNVLANLDRRADPAGTALVDWAYAEQAHGLPLSDAEQRIHDSLNALGRKLPAPPLPGGSRAKPHARLVLTLPEHIGLLKDLPEELDHRYRSSVKRFLAHLEEQGQSWSQLVAAGSGAGVRPAALEQAVNEGLRHHGLPTNTRTALNQAFGFKLQGDIKKVRLAPDLQEHKNLLNDLPEELDPVYRSNVNRFLAHLEEQGQSWSQLVRAGTGAGARPAALEQAVNEGIRHHGLQPNTRTAINQAFGFKLQGDIQRVRLAPDLQEHKDLLKNLPEELDHRYRSSVNRFLVHLEEQGQSWSQLVPAGSGAGARPAALEQAVNEGIRHHGLQTSTRAAINQAFGLKLQGGIKKVRLAPELQEHKDLLKDLPEELDQAYRSRVNRFLVHLEEQGQSWSQLVPADSGRGARPAALEQAVNEGIRQHGLQPSTRAAINQSFGFKLQSKAEKQ</sequence>
<feature type="compositionally biased region" description="Polar residues" evidence="1">
    <location>
        <begin position="13"/>
        <end position="23"/>
    </location>
</feature>
<protein>
    <submittedName>
        <fullName evidence="2">Uncharacterized protein</fullName>
    </submittedName>
</protein>